<sequence>NLNYKCASSHYDYVFRTVFTTVVHHTKFGNFEVLMQHLYVRIFSTNGHPSGVKHSRIYRVFVAFMRHLFIKTFLTLVFSTGVHPSIQCATAHDVGFFYELVFLSCIPSGRFDLPGRPPGQVLIMSRIKIDQIKKKTKHKLIIIKEISHGLSAMRERLKRIN</sequence>
<reference evidence="1" key="1">
    <citation type="submission" date="2006-01" db="EMBL/GenBank/DDBJ databases">
        <title>Channel catfish gene expression after Edwardsiella ictaluri infection.</title>
        <authorList>
            <person name="Yeh H.-Y."/>
            <person name="Klesius P.H."/>
        </authorList>
    </citation>
    <scope>NUCLEOTIDE SEQUENCE</scope>
    <source>
        <tissue evidence="1">Ovary</tissue>
    </source>
</reference>
<protein>
    <submittedName>
        <fullName evidence="1">Uncharacterized protein</fullName>
    </submittedName>
</protein>
<organism evidence="1">
    <name type="scientific">Ictalurus punctatus</name>
    <name type="common">Channel catfish</name>
    <name type="synonym">Silurus punctatus</name>
    <dbReference type="NCBI Taxonomy" id="7998"/>
    <lineage>
        <taxon>Eukaryota</taxon>
        <taxon>Metazoa</taxon>
        <taxon>Chordata</taxon>
        <taxon>Craniata</taxon>
        <taxon>Vertebrata</taxon>
        <taxon>Euteleostomi</taxon>
        <taxon>Actinopterygii</taxon>
        <taxon>Neopterygii</taxon>
        <taxon>Teleostei</taxon>
        <taxon>Ostariophysi</taxon>
        <taxon>Siluriformes</taxon>
        <taxon>Ictaluridae</taxon>
        <taxon>Ictalurus</taxon>
    </lineage>
</organism>
<evidence type="ECO:0000313" key="1">
    <source>
        <dbReference type="EMBL" id="ABD38664.1"/>
    </source>
</evidence>
<accession>Q2EGQ3</accession>
<dbReference type="EMBL" id="DQ381257">
    <property type="protein sequence ID" value="ABD38664.1"/>
    <property type="molecule type" value="mRNA"/>
</dbReference>
<feature type="non-terminal residue" evidence="1">
    <location>
        <position position="1"/>
    </location>
</feature>
<proteinExistence type="evidence at transcript level"/>
<name>Q2EGQ3_ICTPU</name>
<dbReference type="AlphaFoldDB" id="Q2EGQ3"/>